<proteinExistence type="predicted"/>
<dbReference type="Proteomes" id="UP001277803">
    <property type="component" value="Unassembled WGS sequence"/>
</dbReference>
<comment type="caution">
    <text evidence="2">The sequence shown here is derived from an EMBL/GenBank/DDBJ whole genome shotgun (WGS) entry which is preliminary data.</text>
</comment>
<dbReference type="CDD" id="cd09755">
    <property type="entry name" value="Cas2_I-E"/>
    <property type="match status" value="1"/>
</dbReference>
<accession>A0AB35S6G6</accession>
<evidence type="ECO:0000256" key="1">
    <source>
        <dbReference type="SAM" id="MobiDB-lite"/>
    </source>
</evidence>
<reference evidence="2" key="1">
    <citation type="submission" date="2023-10" db="EMBL/GenBank/DDBJ databases">
        <title>Rapid discrimination of Bifidobacterium longum Subspecies based on MALDI-TOF MS and Machine Learning.</title>
        <authorList>
            <person name="Chen J."/>
        </authorList>
    </citation>
    <scope>NUCLEOTIDE SEQUENCE</scope>
    <source>
        <strain evidence="2">YGMCC0039</strain>
    </source>
</reference>
<gene>
    <name evidence="2" type="primary">cas2e</name>
    <name evidence="2" type="ORF">RS890_03425</name>
</gene>
<dbReference type="EMBL" id="JAWLRA010000007">
    <property type="protein sequence ID" value="MDW3126172.1"/>
    <property type="molecule type" value="Genomic_DNA"/>
</dbReference>
<evidence type="ECO:0000313" key="2">
    <source>
        <dbReference type="EMBL" id="MDW3126172.1"/>
    </source>
</evidence>
<name>A0AB35S6G6_BIFLN</name>
<evidence type="ECO:0000313" key="3">
    <source>
        <dbReference type="Proteomes" id="UP001277803"/>
    </source>
</evidence>
<sequence>MIVIVLTVSPPKLRGHLTRWLMEISPGVYVGKVTARVRELLWNQILENIGVGRAIMVYLADNEQGMSFKVCGQEWQPVDFDGLELIMRPNTNQKQRKNEAKKTGWSKASRYRRYGRR</sequence>
<protein>
    <submittedName>
        <fullName evidence="2">Type I-E CRISPR-associated endoribonuclease Cas2e</fullName>
    </submittedName>
</protein>
<dbReference type="RefSeq" id="WP_115770437.1">
    <property type="nucleotide sequence ID" value="NZ_CACRSV010000009.1"/>
</dbReference>
<organism evidence="2 3">
    <name type="scientific">Bifidobacterium longum</name>
    <dbReference type="NCBI Taxonomy" id="216816"/>
    <lineage>
        <taxon>Bacteria</taxon>
        <taxon>Bacillati</taxon>
        <taxon>Actinomycetota</taxon>
        <taxon>Actinomycetes</taxon>
        <taxon>Bifidobacteriales</taxon>
        <taxon>Bifidobacteriaceae</taxon>
        <taxon>Bifidobacterium</taxon>
    </lineage>
</organism>
<dbReference type="AlphaFoldDB" id="A0AB35S6G6"/>
<dbReference type="InterPro" id="IPR010152">
    <property type="entry name" value="CRISPR-assoc_prot_Cas2_sub"/>
</dbReference>
<dbReference type="Gene3D" id="3.30.70.240">
    <property type="match status" value="1"/>
</dbReference>
<feature type="region of interest" description="Disordered" evidence="1">
    <location>
        <begin position="89"/>
        <end position="117"/>
    </location>
</feature>
<dbReference type="Pfam" id="PF09707">
    <property type="entry name" value="Cas_Cas2CT1978"/>
    <property type="match status" value="1"/>
</dbReference>
<dbReference type="NCBIfam" id="TIGR01873">
    <property type="entry name" value="cas_CT1978"/>
    <property type="match status" value="1"/>
</dbReference>